<evidence type="ECO:0000313" key="2">
    <source>
        <dbReference type="EMBL" id="SAL95196.1"/>
    </source>
</evidence>
<dbReference type="AlphaFoldDB" id="A0A168KQN9"/>
<keyword evidence="3" id="KW-1185">Reference proteome</keyword>
<accession>A0A168KQN9</accession>
<gene>
    <name evidence="2" type="primary">ABSGL_00514.1 scaffold 832</name>
</gene>
<feature type="compositionally biased region" description="Low complexity" evidence="1">
    <location>
        <begin position="75"/>
        <end position="84"/>
    </location>
</feature>
<protein>
    <submittedName>
        <fullName evidence="2">Uncharacterized protein</fullName>
    </submittedName>
</protein>
<reference evidence="2" key="1">
    <citation type="submission" date="2016-04" db="EMBL/GenBank/DDBJ databases">
        <authorList>
            <person name="Evans L.H."/>
            <person name="Alamgir A."/>
            <person name="Owens N."/>
            <person name="Weber N.D."/>
            <person name="Virtaneva K."/>
            <person name="Barbian K."/>
            <person name="Babar A."/>
            <person name="Rosenke K."/>
        </authorList>
    </citation>
    <scope>NUCLEOTIDE SEQUENCE [LARGE SCALE GENOMIC DNA]</scope>
    <source>
        <strain evidence="2">CBS 101.48</strain>
    </source>
</reference>
<organism evidence="2">
    <name type="scientific">Absidia glauca</name>
    <name type="common">Pin mould</name>
    <dbReference type="NCBI Taxonomy" id="4829"/>
    <lineage>
        <taxon>Eukaryota</taxon>
        <taxon>Fungi</taxon>
        <taxon>Fungi incertae sedis</taxon>
        <taxon>Mucoromycota</taxon>
        <taxon>Mucoromycotina</taxon>
        <taxon>Mucoromycetes</taxon>
        <taxon>Mucorales</taxon>
        <taxon>Cunninghamellaceae</taxon>
        <taxon>Absidia</taxon>
    </lineage>
</organism>
<name>A0A168KQN9_ABSGL</name>
<feature type="region of interest" description="Disordered" evidence="1">
    <location>
        <begin position="29"/>
        <end position="107"/>
    </location>
</feature>
<sequence length="136" mass="15174">MNYSSNNEETRSDRIGLTAKAFFSYCLNSPDAPGGACSGTDTLTGARWSMMNESAGKEGKGEHDQDELSPTPSEQQQQQQQQQQQHHHHQFAQILDPGANGKEGERSRNNRLTLLLSSLTKDMLLSFLIDDMAYLR</sequence>
<dbReference type="EMBL" id="LT550270">
    <property type="protein sequence ID" value="SAL95196.1"/>
    <property type="molecule type" value="Genomic_DNA"/>
</dbReference>
<dbReference type="InParanoid" id="A0A168KQN9"/>
<evidence type="ECO:0000313" key="3">
    <source>
        <dbReference type="Proteomes" id="UP000078561"/>
    </source>
</evidence>
<dbReference type="Proteomes" id="UP000078561">
    <property type="component" value="Unassembled WGS sequence"/>
</dbReference>
<evidence type="ECO:0000256" key="1">
    <source>
        <dbReference type="SAM" id="MobiDB-lite"/>
    </source>
</evidence>
<proteinExistence type="predicted"/>